<dbReference type="InterPro" id="IPR010982">
    <property type="entry name" value="Lambda_DNA-bd_dom_sf"/>
</dbReference>
<accession>A0A9X2ECM0</accession>
<comment type="caution">
    <text evidence="1">The sequence shown here is derived from an EMBL/GenBank/DDBJ whole genome shotgun (WGS) entry which is preliminary data.</text>
</comment>
<dbReference type="InterPro" id="IPR027910">
    <property type="entry name" value="YdiL_sf"/>
</dbReference>
<dbReference type="AlphaFoldDB" id="A0A9X2ECM0"/>
<dbReference type="Proteomes" id="UP001139157">
    <property type="component" value="Unassembled WGS sequence"/>
</dbReference>
<dbReference type="CDD" id="cd00093">
    <property type="entry name" value="HTH_XRE"/>
    <property type="match status" value="1"/>
</dbReference>
<protein>
    <submittedName>
        <fullName evidence="1">Helix-turn-helix domain-containing protein</fullName>
    </submittedName>
</protein>
<dbReference type="SUPFAM" id="SSF47413">
    <property type="entry name" value="lambda repressor-like DNA-binding domains"/>
    <property type="match status" value="1"/>
</dbReference>
<sequence>MADQKYDFGRGARMMVSRAYLGLSREEMAAALGVRNLSSYQRWEGGQNGIPVGIWAEVDKLLERFDQQVTDLLEKAGGGPLRVQVTRGRTKDRPFPGMWLRVVSEAMRENPKIEPVFPEDDRP</sequence>
<reference evidence="1" key="1">
    <citation type="submission" date="2022-06" db="EMBL/GenBank/DDBJ databases">
        <title>Novel species in genus nocardia.</title>
        <authorList>
            <person name="Li F."/>
        </authorList>
    </citation>
    <scope>NUCLEOTIDE SEQUENCE</scope>
    <source>
        <strain evidence="1">CDC141</strain>
    </source>
</reference>
<organism evidence="1 2">
    <name type="scientific">Nocardia pulmonis</name>
    <dbReference type="NCBI Taxonomy" id="2951408"/>
    <lineage>
        <taxon>Bacteria</taxon>
        <taxon>Bacillati</taxon>
        <taxon>Actinomycetota</taxon>
        <taxon>Actinomycetes</taxon>
        <taxon>Mycobacteriales</taxon>
        <taxon>Nocardiaceae</taxon>
        <taxon>Nocardia</taxon>
    </lineage>
</organism>
<name>A0A9X2ECM0_9NOCA</name>
<keyword evidence="2" id="KW-1185">Reference proteome</keyword>
<gene>
    <name evidence="1" type="ORF">NDR86_30920</name>
</gene>
<evidence type="ECO:0000313" key="2">
    <source>
        <dbReference type="Proteomes" id="UP001139157"/>
    </source>
</evidence>
<dbReference type="GO" id="GO:0003677">
    <property type="term" value="F:DNA binding"/>
    <property type="evidence" value="ECO:0007669"/>
    <property type="project" value="InterPro"/>
</dbReference>
<dbReference type="RefSeq" id="WP_251917369.1">
    <property type="nucleotide sequence ID" value="NZ_JAMRXG010000018.1"/>
</dbReference>
<dbReference type="EMBL" id="JAMRXG010000018">
    <property type="protein sequence ID" value="MCM6777906.1"/>
    <property type="molecule type" value="Genomic_DNA"/>
</dbReference>
<proteinExistence type="predicted"/>
<dbReference type="Gene3D" id="1.10.3100.10">
    <property type="entry name" value="Putative cytoplasmic protein"/>
    <property type="match status" value="1"/>
</dbReference>
<evidence type="ECO:0000313" key="1">
    <source>
        <dbReference type="EMBL" id="MCM6777906.1"/>
    </source>
</evidence>
<dbReference type="InterPro" id="IPR001387">
    <property type="entry name" value="Cro/C1-type_HTH"/>
</dbReference>